<comment type="caution">
    <text evidence="1">The sequence shown here is derived from an EMBL/GenBank/DDBJ whole genome shotgun (WGS) entry which is preliminary data.</text>
</comment>
<organism evidence="1 2">
    <name type="scientific">Deinococcus arcticus</name>
    <dbReference type="NCBI Taxonomy" id="2136176"/>
    <lineage>
        <taxon>Bacteria</taxon>
        <taxon>Thermotogati</taxon>
        <taxon>Deinococcota</taxon>
        <taxon>Deinococci</taxon>
        <taxon>Deinococcales</taxon>
        <taxon>Deinococcaceae</taxon>
        <taxon>Deinococcus</taxon>
    </lineage>
</organism>
<evidence type="ECO:0000313" key="1">
    <source>
        <dbReference type="EMBL" id="PTA68576.1"/>
    </source>
</evidence>
<evidence type="ECO:0008006" key="3">
    <source>
        <dbReference type="Google" id="ProtNLM"/>
    </source>
</evidence>
<accession>A0A2T3W9K3</accession>
<reference evidence="1 2" key="1">
    <citation type="submission" date="2018-03" db="EMBL/GenBank/DDBJ databases">
        <title>Draft genome of Deinococcus sp. OD32.</title>
        <authorList>
            <person name="Wang X.-P."/>
            <person name="Du Z.-J."/>
        </authorList>
    </citation>
    <scope>NUCLEOTIDE SEQUENCE [LARGE SCALE GENOMIC DNA]</scope>
    <source>
        <strain evidence="1 2">OD32</strain>
    </source>
</reference>
<evidence type="ECO:0000313" key="2">
    <source>
        <dbReference type="Proteomes" id="UP000240317"/>
    </source>
</evidence>
<dbReference type="Proteomes" id="UP000240317">
    <property type="component" value="Unassembled WGS sequence"/>
</dbReference>
<dbReference type="EMBL" id="PYSV01000005">
    <property type="protein sequence ID" value="PTA68576.1"/>
    <property type="molecule type" value="Genomic_DNA"/>
</dbReference>
<dbReference type="AlphaFoldDB" id="A0A2T3W9K3"/>
<name>A0A2T3W9K3_9DEIO</name>
<gene>
    <name evidence="1" type="ORF">C8263_07225</name>
</gene>
<sequence length="82" mass="9178">MTHVSLTGHAIAGFQERFAGNLSWSAAAWRLARLMRRARFPRMCAGKARLYTLGDIRFVVQDGRLVTVYRGQNVSAPPTDDL</sequence>
<dbReference type="OrthoDB" id="71976at2"/>
<protein>
    <recommendedName>
        <fullName evidence="3">Cytotoxic translational repressor of toxin-antitoxin stability system</fullName>
    </recommendedName>
</protein>
<proteinExistence type="predicted"/>
<dbReference type="RefSeq" id="WP_107137450.1">
    <property type="nucleotide sequence ID" value="NZ_PYSV01000005.1"/>
</dbReference>
<keyword evidence="2" id="KW-1185">Reference proteome</keyword>